<dbReference type="VEuPathDB" id="FungiDB:RhiirFUN_004409"/>
<dbReference type="VEuPathDB" id="FungiDB:FUN_021353"/>
<accession>A0A2N0P3U4</accession>
<protein>
    <submittedName>
        <fullName evidence="1">Uncharacterized protein</fullName>
    </submittedName>
</protein>
<name>A0A2N0P3U4_9GLOM</name>
<comment type="caution">
    <text evidence="1">The sequence shown here is derived from an EMBL/GenBank/DDBJ whole genome shotgun (WGS) entry which is preliminary data.</text>
</comment>
<dbReference type="AlphaFoldDB" id="A0A2N0P3U4"/>
<organism evidence="1 2">
    <name type="scientific">Rhizophagus irregularis</name>
    <dbReference type="NCBI Taxonomy" id="588596"/>
    <lineage>
        <taxon>Eukaryota</taxon>
        <taxon>Fungi</taxon>
        <taxon>Fungi incertae sedis</taxon>
        <taxon>Mucoromycota</taxon>
        <taxon>Glomeromycotina</taxon>
        <taxon>Glomeromycetes</taxon>
        <taxon>Glomerales</taxon>
        <taxon>Glomeraceae</taxon>
        <taxon>Rhizophagus</taxon>
    </lineage>
</organism>
<dbReference type="Proteomes" id="UP000232722">
    <property type="component" value="Unassembled WGS sequence"/>
</dbReference>
<dbReference type="EMBL" id="LLXJ01001592">
    <property type="protein sequence ID" value="PKC01490.1"/>
    <property type="molecule type" value="Genomic_DNA"/>
</dbReference>
<gene>
    <name evidence="1" type="ORF">RhiirA5_426612</name>
</gene>
<sequence length="153" mass="17545">MLTESTCTFNSTNCKGVIRQITNNIKILLTEEYNTETFVKDYRPVLKELGIKNDIQLTYLLFTLTIFADEGRDRRIFNKELHNEFHNKDIPYNPKEKGCTVTFAEMASKNLDVGNNRNTSLTPPVITGYTPVLKDNIWKITLYDISSICLGLT</sequence>
<evidence type="ECO:0000313" key="2">
    <source>
        <dbReference type="Proteomes" id="UP000232722"/>
    </source>
</evidence>
<proteinExistence type="predicted"/>
<reference evidence="1 2" key="2">
    <citation type="submission" date="2017-09" db="EMBL/GenBank/DDBJ databases">
        <title>Extensive intraspecific genome diversity in a model arbuscular mycorrhizal fungus.</title>
        <authorList>
            <person name="Chen E.C."/>
            <person name="Morin E."/>
            <person name="Beaudet D."/>
            <person name="Noel J."/>
            <person name="Ndikumana S."/>
            <person name="Charron P."/>
            <person name="St-Onge C."/>
            <person name="Giorgi J."/>
            <person name="Grigoriev I.V."/>
            <person name="Roux C."/>
            <person name="Martin F.M."/>
            <person name="Corradi N."/>
        </authorList>
    </citation>
    <scope>NUCLEOTIDE SEQUENCE [LARGE SCALE GENOMIC DNA]</scope>
    <source>
        <strain evidence="1 2">A5</strain>
    </source>
</reference>
<dbReference type="VEuPathDB" id="FungiDB:RhiirA1_470627"/>
<evidence type="ECO:0000313" key="1">
    <source>
        <dbReference type="EMBL" id="PKC01490.1"/>
    </source>
</evidence>
<reference evidence="1 2" key="1">
    <citation type="submission" date="2016-04" db="EMBL/GenBank/DDBJ databases">
        <title>Genome analyses suggest a sexual origin of heterokaryosis in a supposedly ancient asexual fungus.</title>
        <authorList>
            <person name="Ropars J."/>
            <person name="Sedzielewska K."/>
            <person name="Noel J."/>
            <person name="Charron P."/>
            <person name="Farinelli L."/>
            <person name="Marton T."/>
            <person name="Kruger M."/>
            <person name="Pelin A."/>
            <person name="Brachmann A."/>
            <person name="Corradi N."/>
        </authorList>
    </citation>
    <scope>NUCLEOTIDE SEQUENCE [LARGE SCALE GENOMIC DNA]</scope>
    <source>
        <strain evidence="1 2">A5</strain>
    </source>
</reference>